<dbReference type="AlphaFoldDB" id="E3RHK7"/>
<dbReference type="Proteomes" id="UP000001067">
    <property type="component" value="Unassembled WGS sequence"/>
</dbReference>
<dbReference type="STRING" id="861557.E3RHK7"/>
<dbReference type="EMBL" id="GL533132">
    <property type="protein sequence ID" value="EFQ94792.1"/>
    <property type="molecule type" value="Genomic_DNA"/>
</dbReference>
<evidence type="ECO:0000313" key="2">
    <source>
        <dbReference type="Proteomes" id="UP000001067"/>
    </source>
</evidence>
<dbReference type="HOGENOM" id="CLU_1714241_0_0_1"/>
<accession>E3RHK7</accession>
<dbReference type="OrthoDB" id="184793at2759"/>
<dbReference type="KEGG" id="pte:PTT_07417"/>
<name>E3RHK7_PYRTT</name>
<protein>
    <submittedName>
        <fullName evidence="1">Uncharacterized protein</fullName>
    </submittedName>
</protein>
<proteinExistence type="predicted"/>
<sequence>MEAENHWELTFGTSGRSALQTDVWFAVFSVQGLNGYPLAAWDKITGEIYPDVVELWKPMDLTHHILSNWNSKLNLGEVLRGRIHVYVGGVDSYYLDEGVEQFRMRVTEKGGPEWANVTVLPGEAHGGVYNLLPKWTYLDLLLQWVAGKDAALR</sequence>
<evidence type="ECO:0000313" key="1">
    <source>
        <dbReference type="EMBL" id="EFQ94792.1"/>
    </source>
</evidence>
<keyword evidence="2" id="KW-1185">Reference proteome</keyword>
<gene>
    <name evidence="1" type="ORF">PTT_07417</name>
</gene>
<reference evidence="1 2" key="1">
    <citation type="journal article" date="2010" name="Genome Biol.">
        <title>A first genome assembly of the barley fungal pathogen Pyrenophora teres f. teres.</title>
        <authorList>
            <person name="Ellwood S.R."/>
            <person name="Liu Z."/>
            <person name="Syme R.A."/>
            <person name="Lai Z."/>
            <person name="Hane J.K."/>
            <person name="Keiper F."/>
            <person name="Moffat C.S."/>
            <person name="Oliver R.P."/>
            <person name="Friesen T.L."/>
        </authorList>
    </citation>
    <scope>NUCLEOTIDE SEQUENCE [LARGE SCALE GENOMIC DNA]</scope>
    <source>
        <strain evidence="1 2">0-1</strain>
    </source>
</reference>
<organism evidence="2">
    <name type="scientific">Pyrenophora teres f. teres (strain 0-1)</name>
    <name type="common">Barley net blotch fungus</name>
    <name type="synonym">Drechslera teres f. teres</name>
    <dbReference type="NCBI Taxonomy" id="861557"/>
    <lineage>
        <taxon>Eukaryota</taxon>
        <taxon>Fungi</taxon>
        <taxon>Dikarya</taxon>
        <taxon>Ascomycota</taxon>
        <taxon>Pezizomycotina</taxon>
        <taxon>Dothideomycetes</taxon>
        <taxon>Pleosporomycetidae</taxon>
        <taxon>Pleosporales</taxon>
        <taxon>Pleosporineae</taxon>
        <taxon>Pleosporaceae</taxon>
        <taxon>Pyrenophora</taxon>
    </lineage>
</organism>